<keyword evidence="1" id="KW-0472">Membrane</keyword>
<dbReference type="AlphaFoldDB" id="Q46GY0"/>
<sequence>MNLDNKNSLKSRSLYKAPLSKRQALKIVESSYLAAATALIWIALYYLPIGGAVFRLALPLPLALLQIRRGVKTGIEGVTICVMLLTVLMGPLRGPLVLFPYGLLSLWLGYCWEKGWNWWLSWSVGVSIGTMGFLVRVFVLSLLVGENLWVILTRAGAGLLEKGIDIFNLSFTPDMRQVQIVALCLIITQEIIYVLCLHALAYWIFPRLKSSIPEPPALLEKLISLESN</sequence>
<evidence type="ECO:0000313" key="3">
    <source>
        <dbReference type="Proteomes" id="UP000002535"/>
    </source>
</evidence>
<keyword evidence="1" id="KW-0812">Transmembrane</keyword>
<proteinExistence type="predicted"/>
<dbReference type="STRING" id="59920.PMN2A_1770"/>
<reference evidence="2 3" key="1">
    <citation type="journal article" date="2007" name="PLoS Genet.">
        <title>Patterns and implications of gene gain and loss in the evolution of Prochlorococcus.</title>
        <authorList>
            <person name="Kettler G.C."/>
            <person name="Martiny A.C."/>
            <person name="Huang K."/>
            <person name="Zucker J."/>
            <person name="Coleman M.L."/>
            <person name="Rodrigue S."/>
            <person name="Chen F."/>
            <person name="Lapidus A."/>
            <person name="Ferriera S."/>
            <person name="Johnson J."/>
            <person name="Steglich C."/>
            <person name="Church G.M."/>
            <person name="Richardson P."/>
            <person name="Chisholm S.W."/>
        </authorList>
    </citation>
    <scope>NUCLEOTIDE SEQUENCE [LARGE SCALE GENOMIC DNA]</scope>
    <source>
        <strain evidence="2 3">NATL2A</strain>
    </source>
</reference>
<gene>
    <name evidence="2" type="ordered locus">PMN2A_1770</name>
</gene>
<feature type="transmembrane region" description="Helical" evidence="1">
    <location>
        <begin position="180"/>
        <end position="205"/>
    </location>
</feature>
<accession>Q46GY0</accession>
<dbReference type="RefSeq" id="WP_011294403.1">
    <property type="nucleotide sequence ID" value="NC_007335.2"/>
</dbReference>
<dbReference type="PANTHER" id="PTHR37185:SF3">
    <property type="entry name" value="MEMBRANE PROTEIN"/>
    <property type="match status" value="1"/>
</dbReference>
<feature type="transmembrane region" description="Helical" evidence="1">
    <location>
        <begin position="32"/>
        <end position="58"/>
    </location>
</feature>
<keyword evidence="1" id="KW-1133">Transmembrane helix</keyword>
<protein>
    <submittedName>
        <fullName evidence="2">Uncharacterized conserved membrane protein</fullName>
    </submittedName>
</protein>
<name>Q46GY0_PROMT</name>
<dbReference type="HOGENOM" id="CLU_080696_0_0_3"/>
<organism evidence="2 3">
    <name type="scientific">Prochlorococcus marinus (strain NATL2A)</name>
    <dbReference type="NCBI Taxonomy" id="59920"/>
    <lineage>
        <taxon>Bacteria</taxon>
        <taxon>Bacillati</taxon>
        <taxon>Cyanobacteriota</taxon>
        <taxon>Cyanophyceae</taxon>
        <taxon>Synechococcales</taxon>
        <taxon>Prochlorococcaceae</taxon>
        <taxon>Prochlorococcus</taxon>
    </lineage>
</organism>
<feature type="transmembrane region" description="Helical" evidence="1">
    <location>
        <begin position="119"/>
        <end position="144"/>
    </location>
</feature>
<dbReference type="PhylomeDB" id="Q46GY0"/>
<dbReference type="InterPro" id="IPR018710">
    <property type="entry name" value="DUF2232"/>
</dbReference>
<keyword evidence="3" id="KW-1185">Reference proteome</keyword>
<dbReference type="Pfam" id="PF09991">
    <property type="entry name" value="DUF2232"/>
    <property type="match status" value="1"/>
</dbReference>
<feature type="transmembrane region" description="Helical" evidence="1">
    <location>
        <begin position="96"/>
        <end position="112"/>
    </location>
</feature>
<dbReference type="PANTHER" id="PTHR37185">
    <property type="entry name" value="MEMBRANE PROTEIN"/>
    <property type="match status" value="1"/>
</dbReference>
<dbReference type="Proteomes" id="UP000002535">
    <property type="component" value="Chromosome"/>
</dbReference>
<dbReference type="OrthoDB" id="508722at2"/>
<evidence type="ECO:0000256" key="1">
    <source>
        <dbReference type="SAM" id="Phobius"/>
    </source>
</evidence>
<dbReference type="EMBL" id="CP000095">
    <property type="protein sequence ID" value="AAZ59258.1"/>
    <property type="molecule type" value="Genomic_DNA"/>
</dbReference>
<dbReference type="KEGG" id="pmn:PMN2A_1770"/>
<evidence type="ECO:0000313" key="2">
    <source>
        <dbReference type="EMBL" id="AAZ59258.1"/>
    </source>
</evidence>